<keyword evidence="2" id="KW-0255">Endonuclease</keyword>
<accession>A0A8J6T6T3</accession>
<dbReference type="GO" id="GO:0016787">
    <property type="term" value="F:hydrolase activity"/>
    <property type="evidence" value="ECO:0007669"/>
    <property type="project" value="UniProtKB-KW"/>
</dbReference>
<evidence type="ECO:0000313" key="5">
    <source>
        <dbReference type="EMBL" id="MBC8199347.1"/>
    </source>
</evidence>
<dbReference type="PANTHER" id="PTHR12302">
    <property type="entry name" value="EBNA2 BINDING PROTEIN P100"/>
    <property type="match status" value="1"/>
</dbReference>
<dbReference type="EMBL" id="JACNLL010000047">
    <property type="protein sequence ID" value="MBC8199347.1"/>
    <property type="molecule type" value="Genomic_DNA"/>
</dbReference>
<dbReference type="Proteomes" id="UP000603545">
    <property type="component" value="Unassembled WGS sequence"/>
</dbReference>
<proteinExistence type="predicted"/>
<feature type="domain" description="TNase-like" evidence="4">
    <location>
        <begin position="25"/>
        <end position="153"/>
    </location>
</feature>
<dbReference type="SUPFAM" id="SSF50199">
    <property type="entry name" value="Staphylococcal nuclease"/>
    <property type="match status" value="1"/>
</dbReference>
<evidence type="ECO:0000256" key="1">
    <source>
        <dbReference type="ARBA" id="ARBA00022722"/>
    </source>
</evidence>
<reference evidence="5 6" key="1">
    <citation type="submission" date="2020-08" db="EMBL/GenBank/DDBJ databases">
        <title>Bridging the membrane lipid divide: bacteria of the FCB group superphylum have the potential to synthesize archaeal ether lipids.</title>
        <authorList>
            <person name="Villanueva L."/>
            <person name="Von Meijenfeldt F.A.B."/>
            <person name="Westbye A.B."/>
            <person name="Yadav S."/>
            <person name="Hopmans E.C."/>
            <person name="Dutilh B.E."/>
            <person name="Sinninghe Damste J.S."/>
        </authorList>
    </citation>
    <scope>NUCLEOTIDE SEQUENCE [LARGE SCALE GENOMIC DNA]</scope>
    <source>
        <strain evidence="5">NIOZ-UU82</strain>
    </source>
</reference>
<dbReference type="Gene3D" id="2.40.50.90">
    <property type="match status" value="1"/>
</dbReference>
<evidence type="ECO:0000313" key="6">
    <source>
        <dbReference type="Proteomes" id="UP000603545"/>
    </source>
</evidence>
<dbReference type="PANTHER" id="PTHR12302:SF3">
    <property type="entry name" value="SERINE_THREONINE-PROTEIN KINASE 31"/>
    <property type="match status" value="1"/>
</dbReference>
<dbReference type="InterPro" id="IPR035437">
    <property type="entry name" value="SNase_OB-fold_sf"/>
</dbReference>
<dbReference type="Pfam" id="PF00565">
    <property type="entry name" value="SNase"/>
    <property type="match status" value="1"/>
</dbReference>
<evidence type="ECO:0000256" key="3">
    <source>
        <dbReference type="ARBA" id="ARBA00022801"/>
    </source>
</evidence>
<protein>
    <submittedName>
        <fullName evidence="5">Thermonuclease family protein</fullName>
    </submittedName>
</protein>
<name>A0A8J6T6T3_9BACT</name>
<keyword evidence="1" id="KW-0540">Nuclease</keyword>
<sequence length="231" mass="27073">MKGCRHLKIIPLLTAFLIIFPLLATAGEYRVSRVIDGDTVILENGERVRLIGVDTTEKTHPLKLVEYFSNESTQFTKQLLEGKEVRLEYDKEKRGKYGRLLAYIYLMDGTFVNAEIIKQGYGFAYTKYPFKFIDNFVSLEKEAENNKRGYWKYGGKGEFRWIISKGQEPFEIYCMSQNLWGIKYQNFIKTRLNDKELIAALNNIRLWANEFHEEDLIKQLLESGWEKVAIK</sequence>
<dbReference type="SMART" id="SM00318">
    <property type="entry name" value="SNc"/>
    <property type="match status" value="1"/>
</dbReference>
<evidence type="ECO:0000256" key="2">
    <source>
        <dbReference type="ARBA" id="ARBA00022759"/>
    </source>
</evidence>
<evidence type="ECO:0000259" key="4">
    <source>
        <dbReference type="PROSITE" id="PS50830"/>
    </source>
</evidence>
<dbReference type="PROSITE" id="PS50830">
    <property type="entry name" value="TNASE_3"/>
    <property type="match status" value="1"/>
</dbReference>
<keyword evidence="3" id="KW-0378">Hydrolase</keyword>
<dbReference type="InterPro" id="IPR016071">
    <property type="entry name" value="Staphylococal_nuclease_OB-fold"/>
</dbReference>
<dbReference type="AlphaFoldDB" id="A0A8J6T6T3"/>
<organism evidence="5 6">
    <name type="scientific">Candidatus Desulfaltia bathyphila</name>
    <dbReference type="NCBI Taxonomy" id="2841697"/>
    <lineage>
        <taxon>Bacteria</taxon>
        <taxon>Pseudomonadati</taxon>
        <taxon>Thermodesulfobacteriota</taxon>
        <taxon>Desulfobacteria</taxon>
        <taxon>Desulfobacterales</taxon>
        <taxon>Desulfobacterales incertae sedis</taxon>
        <taxon>Candidatus Desulfaltia</taxon>
    </lineage>
</organism>
<gene>
    <name evidence="5" type="ORF">H8E80_04785</name>
</gene>
<dbReference type="GO" id="GO:0004519">
    <property type="term" value="F:endonuclease activity"/>
    <property type="evidence" value="ECO:0007669"/>
    <property type="project" value="UniProtKB-KW"/>
</dbReference>
<comment type="caution">
    <text evidence="5">The sequence shown here is derived from an EMBL/GenBank/DDBJ whole genome shotgun (WGS) entry which is preliminary data.</text>
</comment>